<protein>
    <recommendedName>
        <fullName evidence="3">Lipoprotein</fullName>
    </recommendedName>
</protein>
<dbReference type="Proteomes" id="UP001596135">
    <property type="component" value="Unassembled WGS sequence"/>
</dbReference>
<reference evidence="2" key="1">
    <citation type="journal article" date="2019" name="Int. J. Syst. Evol. Microbiol.">
        <title>The Global Catalogue of Microorganisms (GCM) 10K type strain sequencing project: providing services to taxonomists for standard genome sequencing and annotation.</title>
        <authorList>
            <consortium name="The Broad Institute Genomics Platform"/>
            <consortium name="The Broad Institute Genome Sequencing Center for Infectious Disease"/>
            <person name="Wu L."/>
            <person name="Ma J."/>
        </authorList>
    </citation>
    <scope>NUCLEOTIDE SEQUENCE [LARGE SCALE GENOMIC DNA]</scope>
    <source>
        <strain evidence="2">CCUG 54522</strain>
    </source>
</reference>
<evidence type="ECO:0000313" key="2">
    <source>
        <dbReference type="Proteomes" id="UP001596135"/>
    </source>
</evidence>
<keyword evidence="2" id="KW-1185">Reference proteome</keyword>
<evidence type="ECO:0008006" key="3">
    <source>
        <dbReference type="Google" id="ProtNLM"/>
    </source>
</evidence>
<proteinExistence type="predicted"/>
<comment type="caution">
    <text evidence="1">The sequence shown here is derived from an EMBL/GenBank/DDBJ whole genome shotgun (WGS) entry which is preliminary data.</text>
</comment>
<dbReference type="PROSITE" id="PS51257">
    <property type="entry name" value="PROKAR_LIPOPROTEIN"/>
    <property type="match status" value="1"/>
</dbReference>
<sequence>MNHRWPVALAAALLATGCTSSGGDDPDPATAEDALLAQRDAVEETAQGLVAASEDVLGSRVLESRGGWEGCTSRFPEGYEDFRYTADVRLAARPGSPEDVGAELATVAERSGYDVAPASEDVEVTDGPVSATLQDVPDLGAEGDVLIRLAAGPCVDVPEDEWRDWMSRDDPGPQV</sequence>
<accession>A0ABW1LQL6</accession>
<evidence type="ECO:0000313" key="1">
    <source>
        <dbReference type="EMBL" id="MFC6045582.1"/>
    </source>
</evidence>
<name>A0ABW1LQL6_9ACTN</name>
<dbReference type="EMBL" id="JBHSRJ010000009">
    <property type="protein sequence ID" value="MFC6045582.1"/>
    <property type="molecule type" value="Genomic_DNA"/>
</dbReference>
<organism evidence="1 2">
    <name type="scientific">Nocardioides hankookensis</name>
    <dbReference type="NCBI Taxonomy" id="443157"/>
    <lineage>
        <taxon>Bacteria</taxon>
        <taxon>Bacillati</taxon>
        <taxon>Actinomycetota</taxon>
        <taxon>Actinomycetes</taxon>
        <taxon>Propionibacteriales</taxon>
        <taxon>Nocardioidaceae</taxon>
        <taxon>Nocardioides</taxon>
    </lineage>
</organism>
<gene>
    <name evidence="1" type="ORF">ACFPYL_21025</name>
</gene>
<dbReference type="RefSeq" id="WP_379159048.1">
    <property type="nucleotide sequence ID" value="NZ_JBHSRJ010000009.1"/>
</dbReference>